<gene>
    <name evidence="1" type="ORF">A5742_15545</name>
</gene>
<evidence type="ECO:0000313" key="1">
    <source>
        <dbReference type="EMBL" id="OMC32763.1"/>
    </source>
</evidence>
<comment type="caution">
    <text evidence="1">The sequence shown here is derived from an EMBL/GenBank/DDBJ whole genome shotgun (WGS) entry which is preliminary data.</text>
</comment>
<organism evidence="1 2">
    <name type="scientific">Mycolicibacterium fortuitum</name>
    <name type="common">Mycobacterium fortuitum</name>
    <dbReference type="NCBI Taxonomy" id="1766"/>
    <lineage>
        <taxon>Bacteria</taxon>
        <taxon>Bacillati</taxon>
        <taxon>Actinomycetota</taxon>
        <taxon>Actinomycetes</taxon>
        <taxon>Mycobacteriales</taxon>
        <taxon>Mycobacteriaceae</taxon>
        <taxon>Mycolicibacterium</taxon>
    </lineage>
</organism>
<reference evidence="1 2" key="1">
    <citation type="submission" date="2016-07" db="EMBL/GenBank/DDBJ databases">
        <authorList>
            <person name="Sutton G."/>
            <person name="Brinkac L."/>
            <person name="Sanka R."/>
            <person name="Adams M."/>
            <person name="Lau E."/>
            <person name="Kumar A."/>
            <person name="Macaden R."/>
        </authorList>
    </citation>
    <scope>NUCLEOTIDE SEQUENCE [LARGE SCALE GENOMIC DNA]</scope>
    <source>
        <strain evidence="1 2">GA-0871</strain>
    </source>
</reference>
<accession>A0ABD6QBW4</accession>
<sequence>MGRRVGKYELTAMLGRDGMGEVYEAVDTDKGRTIALTILRAEFAFDRQFRTRFLRESQAATGLV</sequence>
<dbReference type="Gene3D" id="3.30.200.20">
    <property type="entry name" value="Phosphorylase Kinase, domain 1"/>
    <property type="match status" value="1"/>
</dbReference>
<evidence type="ECO:0000313" key="2">
    <source>
        <dbReference type="Proteomes" id="UP000187001"/>
    </source>
</evidence>
<dbReference type="EMBL" id="MBER01000184">
    <property type="protein sequence ID" value="OMC32763.1"/>
    <property type="molecule type" value="Genomic_DNA"/>
</dbReference>
<proteinExistence type="predicted"/>
<name>A0ABD6QBW4_MYCFO</name>
<dbReference type="InterPro" id="IPR011009">
    <property type="entry name" value="Kinase-like_dom_sf"/>
</dbReference>
<dbReference type="Proteomes" id="UP000187001">
    <property type="component" value="Unassembled WGS sequence"/>
</dbReference>
<dbReference type="SUPFAM" id="SSF56112">
    <property type="entry name" value="Protein kinase-like (PK-like)"/>
    <property type="match status" value="1"/>
</dbReference>
<protein>
    <recommendedName>
        <fullName evidence="3">Serine/threonine protein kinase</fullName>
    </recommendedName>
</protein>
<evidence type="ECO:0008006" key="3">
    <source>
        <dbReference type="Google" id="ProtNLM"/>
    </source>
</evidence>
<dbReference type="AlphaFoldDB" id="A0ABD6QBW4"/>